<dbReference type="RefSeq" id="WP_188644141.1">
    <property type="nucleotide sequence ID" value="NZ_BMKL01000001.1"/>
</dbReference>
<sequence>MSELLERTMRDDRLVRDAARAVVDADIAHLRADLASRSIPTRIKDRISEGAADVLDEAVAVAEDNKGVIATLVGAIVLWFARHPLLDLVSNNESAAERPNAGDR</sequence>
<comment type="caution">
    <text evidence="1">The sequence shown here is derived from an EMBL/GenBank/DDBJ whole genome shotgun (WGS) entry which is preliminary data.</text>
</comment>
<gene>
    <name evidence="1" type="ORF">GCM10011515_10120</name>
</gene>
<dbReference type="Proteomes" id="UP000619041">
    <property type="component" value="Unassembled WGS sequence"/>
</dbReference>
<reference evidence="2" key="1">
    <citation type="journal article" date="2019" name="Int. J. Syst. Evol. Microbiol.">
        <title>The Global Catalogue of Microorganisms (GCM) 10K type strain sequencing project: providing services to taxonomists for standard genome sequencing and annotation.</title>
        <authorList>
            <consortium name="The Broad Institute Genomics Platform"/>
            <consortium name="The Broad Institute Genome Sequencing Center for Infectious Disease"/>
            <person name="Wu L."/>
            <person name="Ma J."/>
        </authorList>
    </citation>
    <scope>NUCLEOTIDE SEQUENCE [LARGE SCALE GENOMIC DNA]</scope>
    <source>
        <strain evidence="2">CGMCC 1.15959</strain>
    </source>
</reference>
<evidence type="ECO:0000313" key="1">
    <source>
        <dbReference type="EMBL" id="GGD92376.1"/>
    </source>
</evidence>
<proteinExistence type="predicted"/>
<accession>A0ABQ1S3M2</accession>
<evidence type="ECO:0000313" key="2">
    <source>
        <dbReference type="Proteomes" id="UP000619041"/>
    </source>
</evidence>
<name>A0ABQ1S3M2_9SPHN</name>
<evidence type="ECO:0008006" key="3">
    <source>
        <dbReference type="Google" id="ProtNLM"/>
    </source>
</evidence>
<protein>
    <recommendedName>
        <fullName evidence="3">DUF3618 domain-containing protein</fullName>
    </recommendedName>
</protein>
<organism evidence="1 2">
    <name type="scientific">Tsuneonella deserti</name>
    <dbReference type="NCBI Taxonomy" id="2035528"/>
    <lineage>
        <taxon>Bacteria</taxon>
        <taxon>Pseudomonadati</taxon>
        <taxon>Pseudomonadota</taxon>
        <taxon>Alphaproteobacteria</taxon>
        <taxon>Sphingomonadales</taxon>
        <taxon>Erythrobacteraceae</taxon>
        <taxon>Tsuneonella</taxon>
    </lineage>
</organism>
<dbReference type="EMBL" id="BMKL01000001">
    <property type="protein sequence ID" value="GGD92376.1"/>
    <property type="molecule type" value="Genomic_DNA"/>
</dbReference>
<keyword evidence="2" id="KW-1185">Reference proteome</keyword>